<accession>A0ABW3PYX7</accession>
<dbReference type="Proteomes" id="UP001597169">
    <property type="component" value="Unassembled WGS sequence"/>
</dbReference>
<keyword evidence="1" id="KW-1133">Transmembrane helix</keyword>
<keyword evidence="1" id="KW-0812">Transmembrane</keyword>
<keyword evidence="1" id="KW-0472">Membrane</keyword>
<name>A0ABW3PYX7_9BACL</name>
<organism evidence="2 3">
    <name type="scientific">Paenibacillus provencensis</name>
    <dbReference type="NCBI Taxonomy" id="441151"/>
    <lineage>
        <taxon>Bacteria</taxon>
        <taxon>Bacillati</taxon>
        <taxon>Bacillota</taxon>
        <taxon>Bacilli</taxon>
        <taxon>Bacillales</taxon>
        <taxon>Paenibacillaceae</taxon>
        <taxon>Paenibacillus</taxon>
    </lineage>
</organism>
<feature type="transmembrane region" description="Helical" evidence="1">
    <location>
        <begin position="306"/>
        <end position="324"/>
    </location>
</feature>
<feature type="transmembrane region" description="Helical" evidence="1">
    <location>
        <begin position="336"/>
        <end position="354"/>
    </location>
</feature>
<proteinExistence type="predicted"/>
<protein>
    <recommendedName>
        <fullName evidence="4">ABC-2 type transport system permease protein</fullName>
    </recommendedName>
</protein>
<keyword evidence="3" id="KW-1185">Reference proteome</keyword>
<feature type="transmembrane region" description="Helical" evidence="1">
    <location>
        <begin position="21"/>
        <end position="42"/>
    </location>
</feature>
<gene>
    <name evidence="2" type="ORF">ACFQ3J_14550</name>
</gene>
<feature type="transmembrane region" description="Helical" evidence="1">
    <location>
        <begin position="174"/>
        <end position="195"/>
    </location>
</feature>
<evidence type="ECO:0000313" key="3">
    <source>
        <dbReference type="Proteomes" id="UP001597169"/>
    </source>
</evidence>
<feature type="transmembrane region" description="Helical" evidence="1">
    <location>
        <begin position="269"/>
        <end position="294"/>
    </location>
</feature>
<feature type="transmembrane region" description="Helical" evidence="1">
    <location>
        <begin position="62"/>
        <end position="82"/>
    </location>
</feature>
<sequence>MTSIRLFFNRGVILQDLKQHGWIGILYLLALSFLLPFVMLLQPVSGGQGREIDSLLEVSEGLPLNLLLIFPIFTVSFIFRYLHRKAPSDLYHSLPITRNQLLTSHLFSALILLLLPVWVIAAIIALIRPYASNHYIYELSIVWEWAGMSTVFTLFLCGLTVLLAVSLGQTILQLIVTYGLLLTPAWILVLGVIHLDRFLFGFSREYYEMGYSTGFELGTISPFLRLTGLSGEPFGMREMLVYFLLGVVLILLSYILYRKRDAAASGQAIVYPFMTLLFRLLVMLFISMAFGAYLSEVNRYDNGGLMFGHVIGGILGCLIAEMVVRKTWLIWNRRTLASSIGYSLLLLLLLYLPVANIDGFETRVPKAADVKGVAVSEHFNNLMDTDKVNQMQIPAKLTSESFSQYPAYIEAVLQLHQDLISQYEAGEISERTSDYSRKLIIAYELTNGSKMVREYVLEEGQLENSLRKVMEHEEYKKQYVQNSLMEDDTLRITITNWETGKKVTITDPADIKEFKSILLKEIMAMSYEEQLEMGNSWAYIELTSSRLRYGSYQNQEWSKSYEELEAWMEEKGLADQARMVPSDIREMTITRNITNTGFSGSHDDMELHQKYYEHMTRLSGQTKVTEEESQWDVLKNRTDISVLDSYNLDTPYLVKIKLNSGEIFINGMGHFPEGM</sequence>
<feature type="transmembrane region" description="Helical" evidence="1">
    <location>
        <begin position="239"/>
        <end position="257"/>
    </location>
</feature>
<evidence type="ECO:0000256" key="1">
    <source>
        <dbReference type="SAM" id="Phobius"/>
    </source>
</evidence>
<evidence type="ECO:0000313" key="2">
    <source>
        <dbReference type="EMBL" id="MFD1129391.1"/>
    </source>
</evidence>
<evidence type="ECO:0008006" key="4">
    <source>
        <dbReference type="Google" id="ProtNLM"/>
    </source>
</evidence>
<dbReference type="EMBL" id="JBHTKX010000001">
    <property type="protein sequence ID" value="MFD1129391.1"/>
    <property type="molecule type" value="Genomic_DNA"/>
</dbReference>
<comment type="caution">
    <text evidence="2">The sequence shown here is derived from an EMBL/GenBank/DDBJ whole genome shotgun (WGS) entry which is preliminary data.</text>
</comment>
<dbReference type="RefSeq" id="WP_091153476.1">
    <property type="nucleotide sequence ID" value="NZ_JBHTKX010000001.1"/>
</dbReference>
<feature type="transmembrane region" description="Helical" evidence="1">
    <location>
        <begin position="102"/>
        <end position="127"/>
    </location>
</feature>
<reference evidence="3" key="1">
    <citation type="journal article" date="2019" name="Int. J. Syst. Evol. Microbiol.">
        <title>The Global Catalogue of Microorganisms (GCM) 10K type strain sequencing project: providing services to taxonomists for standard genome sequencing and annotation.</title>
        <authorList>
            <consortium name="The Broad Institute Genomics Platform"/>
            <consortium name="The Broad Institute Genome Sequencing Center for Infectious Disease"/>
            <person name="Wu L."/>
            <person name="Ma J."/>
        </authorList>
    </citation>
    <scope>NUCLEOTIDE SEQUENCE [LARGE SCALE GENOMIC DNA]</scope>
    <source>
        <strain evidence="3">CCUG 53519</strain>
    </source>
</reference>
<feature type="transmembrane region" description="Helical" evidence="1">
    <location>
        <begin position="147"/>
        <end position="167"/>
    </location>
</feature>